<keyword evidence="5 9" id="KW-0812">Transmembrane</keyword>
<dbReference type="CDD" id="cd06261">
    <property type="entry name" value="TM_PBP2"/>
    <property type="match status" value="1"/>
</dbReference>
<keyword evidence="12" id="KW-1185">Reference proteome</keyword>
<comment type="subcellular location">
    <subcellularLocation>
        <location evidence="1">Cell inner membrane</location>
        <topology evidence="1">Multi-pass membrane protein</topology>
    </subcellularLocation>
    <subcellularLocation>
        <location evidence="9">Cell membrane</location>
        <topology evidence="9">Multi-pass membrane protein</topology>
    </subcellularLocation>
</comment>
<feature type="transmembrane region" description="Helical" evidence="9">
    <location>
        <begin position="353"/>
        <end position="374"/>
    </location>
</feature>
<protein>
    <submittedName>
        <fullName evidence="11">ABC transporter permease subunit</fullName>
    </submittedName>
</protein>
<evidence type="ECO:0000256" key="5">
    <source>
        <dbReference type="ARBA" id="ARBA00022692"/>
    </source>
</evidence>
<accession>A0ABS0Y3R8</accession>
<keyword evidence="4" id="KW-1003">Cell membrane</keyword>
<evidence type="ECO:0000256" key="6">
    <source>
        <dbReference type="ARBA" id="ARBA00022970"/>
    </source>
</evidence>
<evidence type="ECO:0000256" key="4">
    <source>
        <dbReference type="ARBA" id="ARBA00022475"/>
    </source>
</evidence>
<gene>
    <name evidence="11" type="ORF">JAO75_16115</name>
</gene>
<evidence type="ECO:0000256" key="2">
    <source>
        <dbReference type="ARBA" id="ARBA00010072"/>
    </source>
</evidence>
<organism evidence="11 12">
    <name type="scientific">Microvirga splendida</name>
    <dbReference type="NCBI Taxonomy" id="2795727"/>
    <lineage>
        <taxon>Bacteria</taxon>
        <taxon>Pseudomonadati</taxon>
        <taxon>Pseudomonadota</taxon>
        <taxon>Alphaproteobacteria</taxon>
        <taxon>Hyphomicrobiales</taxon>
        <taxon>Methylobacteriaceae</taxon>
        <taxon>Microvirga</taxon>
    </lineage>
</organism>
<feature type="transmembrane region" description="Helical" evidence="9">
    <location>
        <begin position="252"/>
        <end position="275"/>
    </location>
</feature>
<evidence type="ECO:0000256" key="8">
    <source>
        <dbReference type="ARBA" id="ARBA00023136"/>
    </source>
</evidence>
<feature type="transmembrane region" description="Helical" evidence="9">
    <location>
        <begin position="124"/>
        <end position="144"/>
    </location>
</feature>
<dbReference type="Gene3D" id="1.10.3720.10">
    <property type="entry name" value="MetI-like"/>
    <property type="match status" value="1"/>
</dbReference>
<keyword evidence="6" id="KW-0029">Amino-acid transport</keyword>
<feature type="transmembrane region" description="Helical" evidence="9">
    <location>
        <begin position="209"/>
        <end position="232"/>
    </location>
</feature>
<comment type="caution">
    <text evidence="11">The sequence shown here is derived from an EMBL/GenBank/DDBJ whole genome shotgun (WGS) entry which is preliminary data.</text>
</comment>
<feature type="transmembrane region" description="Helical" evidence="9">
    <location>
        <begin position="164"/>
        <end position="188"/>
    </location>
</feature>
<dbReference type="NCBIfam" id="TIGR01726">
    <property type="entry name" value="HEQRo_perm_3TM"/>
    <property type="match status" value="1"/>
</dbReference>
<keyword evidence="7 9" id="KW-1133">Transmembrane helix</keyword>
<dbReference type="InterPro" id="IPR043429">
    <property type="entry name" value="ArtM/GltK/GlnP/TcyL/YhdX-like"/>
</dbReference>
<dbReference type="EMBL" id="JAELXT010000018">
    <property type="protein sequence ID" value="MBJ6126931.1"/>
    <property type="molecule type" value="Genomic_DNA"/>
</dbReference>
<dbReference type="InterPro" id="IPR035906">
    <property type="entry name" value="MetI-like_sf"/>
</dbReference>
<dbReference type="PANTHER" id="PTHR30614">
    <property type="entry name" value="MEMBRANE COMPONENT OF AMINO ACID ABC TRANSPORTER"/>
    <property type="match status" value="1"/>
</dbReference>
<evidence type="ECO:0000256" key="9">
    <source>
        <dbReference type="RuleBase" id="RU363032"/>
    </source>
</evidence>
<evidence type="ECO:0000259" key="10">
    <source>
        <dbReference type="PROSITE" id="PS50928"/>
    </source>
</evidence>
<sequence length="383" mass="41897">MSRLWFDARFRSYLWQSLIMLAFLATVTWLTANTLDNLVRRGIQTGFGFLSRPARFPIAEGFLAYDPTNPYLKAFAVGLLNTLYISMIVIVVATAFGFCIGLGRRSLNPLVRGLASCFVETMRNTPLVVQLLFWYALLTIGLPAPRAALEPMPGLFLSLRGLFFPWPIVEGGSGLFGSALLLGSAMALRAFAWQACLGRPKRRSPPLCAGLGGLAILLLGLTVWASDIRISLDQPVLRGFNFTGGATLTPEFMALVVGLVLYTAAFVAEIVRGGIDAVPKGQWEGGRALGLREEHILWLIVVPQALRIIVPPMTSQFLNVVKNTTLALAVGYPDFASVMATTINQTGQAIEGVLILMSVYLAISLSVSTFMNWYNRRMMLVTR</sequence>
<feature type="transmembrane region" description="Helical" evidence="9">
    <location>
        <begin position="83"/>
        <end position="103"/>
    </location>
</feature>
<dbReference type="PANTHER" id="PTHR30614:SF37">
    <property type="entry name" value="AMINO-ACID ABC TRANSPORTER PERMEASE PROTEIN YHDX-RELATED"/>
    <property type="match status" value="1"/>
</dbReference>
<evidence type="ECO:0000256" key="3">
    <source>
        <dbReference type="ARBA" id="ARBA00022448"/>
    </source>
</evidence>
<keyword evidence="8 9" id="KW-0472">Membrane</keyword>
<dbReference type="SUPFAM" id="SSF161098">
    <property type="entry name" value="MetI-like"/>
    <property type="match status" value="1"/>
</dbReference>
<reference evidence="12" key="1">
    <citation type="submission" date="2020-12" db="EMBL/GenBank/DDBJ databases">
        <title>Hymenobacter sp.</title>
        <authorList>
            <person name="Kim M.K."/>
        </authorList>
    </citation>
    <scope>NUCLEOTIDE SEQUENCE [LARGE SCALE GENOMIC DNA]</scope>
    <source>
        <strain evidence="12">BT325</strain>
    </source>
</reference>
<dbReference type="InterPro" id="IPR010065">
    <property type="entry name" value="AA_ABC_transptr_permease_3TM"/>
</dbReference>
<evidence type="ECO:0000313" key="11">
    <source>
        <dbReference type="EMBL" id="MBJ6126931.1"/>
    </source>
</evidence>
<keyword evidence="3 9" id="KW-0813">Transport</keyword>
<name>A0ABS0Y3R8_9HYPH</name>
<comment type="similarity">
    <text evidence="2">Belongs to the binding-protein-dependent transport system permease family. HisMQ subfamily.</text>
</comment>
<proteinExistence type="inferred from homology"/>
<feature type="domain" description="ABC transmembrane type-1" evidence="10">
    <location>
        <begin position="79"/>
        <end position="371"/>
    </location>
</feature>
<dbReference type="InterPro" id="IPR000515">
    <property type="entry name" value="MetI-like"/>
</dbReference>
<feature type="transmembrane region" description="Helical" evidence="9">
    <location>
        <begin position="12"/>
        <end position="32"/>
    </location>
</feature>
<evidence type="ECO:0000313" key="12">
    <source>
        <dbReference type="Proteomes" id="UP000620670"/>
    </source>
</evidence>
<dbReference type="Proteomes" id="UP000620670">
    <property type="component" value="Unassembled WGS sequence"/>
</dbReference>
<evidence type="ECO:0000256" key="1">
    <source>
        <dbReference type="ARBA" id="ARBA00004429"/>
    </source>
</evidence>
<dbReference type="Pfam" id="PF00528">
    <property type="entry name" value="BPD_transp_1"/>
    <property type="match status" value="1"/>
</dbReference>
<dbReference type="PROSITE" id="PS50928">
    <property type="entry name" value="ABC_TM1"/>
    <property type="match status" value="1"/>
</dbReference>
<evidence type="ECO:0000256" key="7">
    <source>
        <dbReference type="ARBA" id="ARBA00022989"/>
    </source>
</evidence>